<evidence type="ECO:0000256" key="3">
    <source>
        <dbReference type="ARBA" id="ARBA00022630"/>
    </source>
</evidence>
<dbReference type="InterPro" id="IPR009075">
    <property type="entry name" value="AcylCo_DH/oxidase_C"/>
</dbReference>
<feature type="domain" description="Acyl-CoA dehydrogenase/oxidase C-terminal" evidence="6">
    <location>
        <begin position="240"/>
        <end position="387"/>
    </location>
</feature>
<dbReference type="Pfam" id="PF00441">
    <property type="entry name" value="Acyl-CoA_dh_1"/>
    <property type="match status" value="1"/>
</dbReference>
<dbReference type="SUPFAM" id="SSF56645">
    <property type="entry name" value="Acyl-CoA dehydrogenase NM domain-like"/>
    <property type="match status" value="1"/>
</dbReference>
<dbReference type="InterPro" id="IPR046373">
    <property type="entry name" value="Acyl-CoA_Oxase/DH_mid-dom_sf"/>
</dbReference>
<keyword evidence="9" id="KW-1185">Reference proteome</keyword>
<dbReference type="GO" id="GO:0050660">
    <property type="term" value="F:flavin adenine dinucleotide binding"/>
    <property type="evidence" value="ECO:0007669"/>
    <property type="project" value="InterPro"/>
</dbReference>
<dbReference type="InterPro" id="IPR036250">
    <property type="entry name" value="AcylCo_DH-like_C"/>
</dbReference>
<evidence type="ECO:0000313" key="8">
    <source>
        <dbReference type="EMBL" id="TDO42009.1"/>
    </source>
</evidence>
<dbReference type="PANTHER" id="PTHR43884">
    <property type="entry name" value="ACYL-COA DEHYDROGENASE"/>
    <property type="match status" value="1"/>
</dbReference>
<feature type="domain" description="Acyl-CoA oxidase/dehydrogenase middle" evidence="7">
    <location>
        <begin position="131"/>
        <end position="226"/>
    </location>
</feature>
<name>A0A4R6JZ03_9ACTN</name>
<dbReference type="EMBL" id="SNWR01000001">
    <property type="protein sequence ID" value="TDO42009.1"/>
    <property type="molecule type" value="Genomic_DNA"/>
</dbReference>
<dbReference type="Gene3D" id="1.20.140.10">
    <property type="entry name" value="Butyryl-CoA Dehydrogenase, subunit A, domain 3"/>
    <property type="match status" value="1"/>
</dbReference>
<dbReference type="Pfam" id="PF02770">
    <property type="entry name" value="Acyl-CoA_dh_M"/>
    <property type="match status" value="1"/>
</dbReference>
<gene>
    <name evidence="8" type="ORF">C8E87_5771</name>
</gene>
<dbReference type="SUPFAM" id="SSF47203">
    <property type="entry name" value="Acyl-CoA dehydrogenase C-terminal domain-like"/>
    <property type="match status" value="1"/>
</dbReference>
<evidence type="ECO:0000256" key="2">
    <source>
        <dbReference type="ARBA" id="ARBA00009347"/>
    </source>
</evidence>
<dbReference type="AlphaFoldDB" id="A0A4R6JZ03"/>
<comment type="cofactor">
    <cofactor evidence="1 5">
        <name>FAD</name>
        <dbReference type="ChEBI" id="CHEBI:57692"/>
    </cofactor>
</comment>
<dbReference type="Gene3D" id="1.10.540.10">
    <property type="entry name" value="Acyl-CoA dehydrogenase/oxidase, N-terminal domain"/>
    <property type="match status" value="1"/>
</dbReference>
<proteinExistence type="inferred from homology"/>
<dbReference type="Gene3D" id="2.40.110.10">
    <property type="entry name" value="Butyryl-CoA Dehydrogenase, subunit A, domain 2"/>
    <property type="match status" value="1"/>
</dbReference>
<protein>
    <submittedName>
        <fullName evidence="8">Alkylation response protein AidB-like acyl-CoA dehydrogenase</fullName>
    </submittedName>
</protein>
<dbReference type="RefSeq" id="WP_133875957.1">
    <property type="nucleotide sequence ID" value="NZ_BOMD01000113.1"/>
</dbReference>
<comment type="similarity">
    <text evidence="2 5">Belongs to the acyl-CoA dehydrogenase family.</text>
</comment>
<dbReference type="CDD" id="cd00567">
    <property type="entry name" value="ACAD"/>
    <property type="match status" value="1"/>
</dbReference>
<evidence type="ECO:0000256" key="5">
    <source>
        <dbReference type="RuleBase" id="RU362125"/>
    </source>
</evidence>
<dbReference type="GO" id="GO:0005886">
    <property type="term" value="C:plasma membrane"/>
    <property type="evidence" value="ECO:0007669"/>
    <property type="project" value="TreeGrafter"/>
</dbReference>
<dbReference type="PANTHER" id="PTHR43884:SF19">
    <property type="entry name" value="ACYL-COA DEHYDROGENASE FADE4-RELATED"/>
    <property type="match status" value="1"/>
</dbReference>
<comment type="caution">
    <text evidence="8">The sequence shown here is derived from an EMBL/GenBank/DDBJ whole genome shotgun (WGS) entry which is preliminary data.</text>
</comment>
<evidence type="ECO:0000256" key="1">
    <source>
        <dbReference type="ARBA" id="ARBA00001974"/>
    </source>
</evidence>
<accession>A0A4R6JZ03</accession>
<dbReference type="GO" id="GO:0003995">
    <property type="term" value="F:acyl-CoA dehydrogenase activity"/>
    <property type="evidence" value="ECO:0007669"/>
    <property type="project" value="TreeGrafter"/>
</dbReference>
<organism evidence="8 9">
    <name type="scientific">Paractinoplanes brasiliensis</name>
    <dbReference type="NCBI Taxonomy" id="52695"/>
    <lineage>
        <taxon>Bacteria</taxon>
        <taxon>Bacillati</taxon>
        <taxon>Actinomycetota</taxon>
        <taxon>Actinomycetes</taxon>
        <taxon>Micromonosporales</taxon>
        <taxon>Micromonosporaceae</taxon>
        <taxon>Paractinoplanes</taxon>
    </lineage>
</organism>
<dbReference type="InterPro" id="IPR037069">
    <property type="entry name" value="AcylCoA_DH/ox_N_sf"/>
</dbReference>
<keyword evidence="5" id="KW-0560">Oxidoreductase</keyword>
<keyword evidence="4 5" id="KW-0274">FAD</keyword>
<reference evidence="8 9" key="1">
    <citation type="submission" date="2019-03" db="EMBL/GenBank/DDBJ databases">
        <title>Sequencing the genomes of 1000 actinobacteria strains.</title>
        <authorList>
            <person name="Klenk H.-P."/>
        </authorList>
    </citation>
    <scope>NUCLEOTIDE SEQUENCE [LARGE SCALE GENOMIC DNA]</scope>
    <source>
        <strain evidence="8 9">DSM 43805</strain>
    </source>
</reference>
<evidence type="ECO:0000256" key="4">
    <source>
        <dbReference type="ARBA" id="ARBA00022827"/>
    </source>
</evidence>
<evidence type="ECO:0000313" key="9">
    <source>
        <dbReference type="Proteomes" id="UP000294901"/>
    </source>
</evidence>
<dbReference type="Proteomes" id="UP000294901">
    <property type="component" value="Unassembled WGS sequence"/>
</dbReference>
<keyword evidence="3 5" id="KW-0285">Flavoprotein</keyword>
<evidence type="ECO:0000259" key="7">
    <source>
        <dbReference type="Pfam" id="PF02770"/>
    </source>
</evidence>
<dbReference type="OrthoDB" id="3666321at2"/>
<evidence type="ECO:0000259" key="6">
    <source>
        <dbReference type="Pfam" id="PF00441"/>
    </source>
</evidence>
<dbReference type="InterPro" id="IPR006091">
    <property type="entry name" value="Acyl-CoA_Oxase/DH_mid-dom"/>
</dbReference>
<dbReference type="InterPro" id="IPR009100">
    <property type="entry name" value="AcylCoA_DH/oxidase_NM_dom_sf"/>
</dbReference>
<sequence>MNAPTAVTPPTHPDLARLEAALTTWAAPGGGFDPAVLAELDSRSEFPAAACAALDEFGLARHYVPVAHGGSLAEIGELAGLLRLVAARDLTVAIAHGKTFLGAVSVWVSGTDEQASRLGAEVGNGAVVSWGLSERNHGSDLLAGELSAVATADGRWRLDGDKWLINNATRGDQVCVLARTDPDGGPRGFSLFLVDKRRLDAGSITYAPKVRTHGIRGADISGFRLDGAEVDAGALVGSVGGGVETVLKGLQLTRTTCTALSLGAADHALPLVTGFVHERALYGRRLAGLPVVRRGVGRMAAGLLLAEATATVALRSVHTAPEEQSVVSAIAKAFVPSVVQQVLDEGAELLGTRGFLTEEYAHGAMQKLERDHQIVAIFDGSTPVNRHALISQFPVLARTYGWPQLASPPLAADLGLPLPALDPKRLRLTSREGCAVVRALPEAAAGAPPALAAAAERLVDVADALHEELRRYKPRARDTATAAFRLAERYELVFAGAAALLVWLRNPRRHDQALWRSALWARACLALALDGLGAAGVDDEAFDDLADLVLAGGVTHPSLLTEI</sequence>